<dbReference type="AlphaFoldDB" id="A0A0D0F5N5"/>
<dbReference type="Proteomes" id="UP000032061">
    <property type="component" value="Unassembled WGS sequence"/>
</dbReference>
<accession>A0A0D0F5N5</accession>
<gene>
    <name evidence="2" type="ORF">B0A73_09680</name>
    <name evidence="1" type="ORF">IW18_09065</name>
</gene>
<reference evidence="1" key="1">
    <citation type="submission" date="2015-01" db="EMBL/GenBank/DDBJ databases">
        <title>Genome of Flavobacterium hibernum DSM 12611.</title>
        <authorList>
            <person name="Stropko S.J."/>
            <person name="Pipes S.E."/>
            <person name="Newman J.D."/>
        </authorList>
    </citation>
    <scope>NUCLEOTIDE SEQUENCE [LARGE SCALE GENOMIC DNA]</scope>
    <source>
        <strain evidence="1">DSM 12611</strain>
    </source>
</reference>
<proteinExistence type="predicted"/>
<reference evidence="2 3" key="2">
    <citation type="submission" date="2016-11" db="EMBL/GenBank/DDBJ databases">
        <title>Whole genomes of Flavobacteriaceae.</title>
        <authorList>
            <person name="Stine C."/>
            <person name="Li C."/>
            <person name="Tadesse D."/>
        </authorList>
    </citation>
    <scope>NUCLEOTIDE SEQUENCE [LARGE SCALE GENOMIC DNA]</scope>
    <source>
        <strain evidence="2 3">ATCC 51468</strain>
    </source>
</reference>
<comment type="caution">
    <text evidence="1">The sequence shown here is derived from an EMBL/GenBank/DDBJ whole genome shotgun (WGS) entry which is preliminary data.</text>
</comment>
<dbReference type="PROSITE" id="PS51257">
    <property type="entry name" value="PROKAR_LIPOPROTEIN"/>
    <property type="match status" value="1"/>
</dbReference>
<evidence type="ECO:0000313" key="3">
    <source>
        <dbReference type="Proteomes" id="UP000198302"/>
    </source>
</evidence>
<protein>
    <recommendedName>
        <fullName evidence="4">DUF4397 domain-containing protein</fullName>
    </recommendedName>
</protein>
<sequence length="300" mass="32018">MKNIFNTIKKSIIPILGVLAFTSCGDENDQTPYQSKDGIANASNVKFVHAAVGPNGTNFQINYFTGTEKISAVSVTTGVPVGMNYGAQYPVPINYVLMKPGTQPLSVLTPVTPAVTIFNGNITTETGKYYTSFLVSTPPSVTPPVYSLYQLNDDLTVADLDKTKAYIRFINVISNSAPAGYDLGLLKETSTIGATPVTTKEVYTYRNVTFKGGNEKYIAIEPQDPVDTRGYQLQVRVAGSPTNVPGTTTGTTIANLANSPANTAFVPRAGRIYTIYCRGIIGGIPTATSNAPSVTFITNK</sequence>
<evidence type="ECO:0008006" key="4">
    <source>
        <dbReference type="Google" id="ProtNLM"/>
    </source>
</evidence>
<organism evidence="1">
    <name type="scientific">Flavobacterium hibernum</name>
    <dbReference type="NCBI Taxonomy" id="37752"/>
    <lineage>
        <taxon>Bacteria</taxon>
        <taxon>Pseudomonadati</taxon>
        <taxon>Bacteroidota</taxon>
        <taxon>Flavobacteriia</taxon>
        <taxon>Flavobacteriales</taxon>
        <taxon>Flavobacteriaceae</taxon>
        <taxon>Flavobacterium</taxon>
    </lineage>
</organism>
<evidence type="ECO:0000313" key="1">
    <source>
        <dbReference type="EMBL" id="KIO53437.1"/>
    </source>
</evidence>
<evidence type="ECO:0000313" key="2">
    <source>
        <dbReference type="EMBL" id="OXA88041.1"/>
    </source>
</evidence>
<dbReference type="EMBL" id="JPRK01000007">
    <property type="protein sequence ID" value="KIO53437.1"/>
    <property type="molecule type" value="Genomic_DNA"/>
</dbReference>
<dbReference type="Proteomes" id="UP000198302">
    <property type="component" value="Unassembled WGS sequence"/>
</dbReference>
<dbReference type="RefSeq" id="WP_041517262.1">
    <property type="nucleotide sequence ID" value="NZ_JPRK01000007.1"/>
</dbReference>
<name>A0A0D0F5N5_9FLAO</name>
<dbReference type="STRING" id="37752.IW18_09065"/>
<dbReference type="EMBL" id="MUGX01000011">
    <property type="protein sequence ID" value="OXA88041.1"/>
    <property type="molecule type" value="Genomic_DNA"/>
</dbReference>
<keyword evidence="3" id="KW-1185">Reference proteome</keyword>
<dbReference type="OrthoDB" id="9792011at2"/>